<keyword evidence="2" id="KW-0238">DNA-binding</keyword>
<dbReference type="Proteomes" id="UP000608530">
    <property type="component" value="Unassembled WGS sequence"/>
</dbReference>
<feature type="compositionally biased region" description="Low complexity" evidence="4">
    <location>
        <begin position="1"/>
        <end position="25"/>
    </location>
</feature>
<dbReference type="AlphaFoldDB" id="A0A934Q6Y3"/>
<keyword evidence="7" id="KW-1185">Reference proteome</keyword>
<dbReference type="PANTHER" id="PTHR44688">
    <property type="entry name" value="DNA-BINDING TRANSCRIPTIONAL ACTIVATOR DEVR_DOSR"/>
    <property type="match status" value="1"/>
</dbReference>
<comment type="caution">
    <text evidence="6">The sequence shown here is derived from an EMBL/GenBank/DDBJ whole genome shotgun (WGS) entry which is preliminary data.</text>
</comment>
<dbReference type="PRINTS" id="PR00038">
    <property type="entry name" value="HTHLUXR"/>
</dbReference>
<dbReference type="PROSITE" id="PS50043">
    <property type="entry name" value="HTH_LUXR_2"/>
    <property type="match status" value="1"/>
</dbReference>
<dbReference type="InterPro" id="IPR036388">
    <property type="entry name" value="WH-like_DNA-bd_sf"/>
</dbReference>
<feature type="compositionally biased region" description="Basic and acidic residues" evidence="4">
    <location>
        <begin position="44"/>
        <end position="62"/>
    </location>
</feature>
<dbReference type="PANTHER" id="PTHR44688:SF16">
    <property type="entry name" value="DNA-BINDING TRANSCRIPTIONAL ACTIVATOR DEVR_DOSR"/>
    <property type="match status" value="1"/>
</dbReference>
<dbReference type="InterPro" id="IPR000792">
    <property type="entry name" value="Tscrpt_reg_LuxR_C"/>
</dbReference>
<proteinExistence type="predicted"/>
<dbReference type="InterPro" id="IPR016032">
    <property type="entry name" value="Sig_transdc_resp-reg_C-effctor"/>
</dbReference>
<protein>
    <submittedName>
        <fullName evidence="6">Response regulator transcription factor</fullName>
    </submittedName>
</protein>
<evidence type="ECO:0000256" key="2">
    <source>
        <dbReference type="ARBA" id="ARBA00023125"/>
    </source>
</evidence>
<dbReference type="SUPFAM" id="SSF46894">
    <property type="entry name" value="C-terminal effector domain of the bipartite response regulators"/>
    <property type="match status" value="1"/>
</dbReference>
<dbReference type="GO" id="GO:0003677">
    <property type="term" value="F:DNA binding"/>
    <property type="evidence" value="ECO:0007669"/>
    <property type="project" value="UniProtKB-KW"/>
</dbReference>
<evidence type="ECO:0000256" key="4">
    <source>
        <dbReference type="SAM" id="MobiDB-lite"/>
    </source>
</evidence>
<organism evidence="6 7">
    <name type="scientific">Leucobacter chromiisoli</name>
    <dbReference type="NCBI Taxonomy" id="2796471"/>
    <lineage>
        <taxon>Bacteria</taxon>
        <taxon>Bacillati</taxon>
        <taxon>Actinomycetota</taxon>
        <taxon>Actinomycetes</taxon>
        <taxon>Micrococcales</taxon>
        <taxon>Microbacteriaceae</taxon>
        <taxon>Leucobacter</taxon>
    </lineage>
</organism>
<keyword evidence="1" id="KW-0805">Transcription regulation</keyword>
<sequence length="143" mass="14930">MRIRAGAVAARSGSRGAGIGVAAAGHESMQPRTTDIGGSTDGTGRTERAEQVERTERAERTKQVVRGAEPDPDGGARPALNDTERAVAALVAQGCSNRMIAERLHLAHGTVKNTVSALLRKFGVHDRTALALRLAGPGSTRAR</sequence>
<dbReference type="Gene3D" id="1.10.10.10">
    <property type="entry name" value="Winged helix-like DNA-binding domain superfamily/Winged helix DNA-binding domain"/>
    <property type="match status" value="1"/>
</dbReference>
<evidence type="ECO:0000256" key="1">
    <source>
        <dbReference type="ARBA" id="ARBA00023015"/>
    </source>
</evidence>
<name>A0A934Q6Y3_9MICO</name>
<dbReference type="CDD" id="cd06170">
    <property type="entry name" value="LuxR_C_like"/>
    <property type="match status" value="1"/>
</dbReference>
<reference evidence="6" key="1">
    <citation type="submission" date="2020-12" db="EMBL/GenBank/DDBJ databases">
        <title>Leucobacter sp. CAS1, isolated from Chromium sludge.</title>
        <authorList>
            <person name="Xu Z."/>
        </authorList>
    </citation>
    <scope>NUCLEOTIDE SEQUENCE</scope>
    <source>
        <strain evidence="6">CSA1</strain>
    </source>
</reference>
<feature type="region of interest" description="Disordered" evidence="4">
    <location>
        <begin position="1"/>
        <end position="80"/>
    </location>
</feature>
<evidence type="ECO:0000259" key="5">
    <source>
        <dbReference type="PROSITE" id="PS50043"/>
    </source>
</evidence>
<dbReference type="GO" id="GO:0006355">
    <property type="term" value="P:regulation of DNA-templated transcription"/>
    <property type="evidence" value="ECO:0007669"/>
    <property type="project" value="InterPro"/>
</dbReference>
<gene>
    <name evidence="6" type="ORF">JD276_02845</name>
</gene>
<accession>A0A934Q6Y3</accession>
<keyword evidence="3" id="KW-0804">Transcription</keyword>
<evidence type="ECO:0000256" key="3">
    <source>
        <dbReference type="ARBA" id="ARBA00023163"/>
    </source>
</evidence>
<dbReference type="EMBL" id="JAEHOH010000003">
    <property type="protein sequence ID" value="MBK0417972.1"/>
    <property type="molecule type" value="Genomic_DNA"/>
</dbReference>
<dbReference type="Pfam" id="PF00196">
    <property type="entry name" value="GerE"/>
    <property type="match status" value="1"/>
</dbReference>
<evidence type="ECO:0000313" key="7">
    <source>
        <dbReference type="Proteomes" id="UP000608530"/>
    </source>
</evidence>
<feature type="domain" description="HTH luxR-type" evidence="5">
    <location>
        <begin position="73"/>
        <end position="138"/>
    </location>
</feature>
<dbReference type="SMART" id="SM00421">
    <property type="entry name" value="HTH_LUXR"/>
    <property type="match status" value="1"/>
</dbReference>
<evidence type="ECO:0000313" key="6">
    <source>
        <dbReference type="EMBL" id="MBK0417972.1"/>
    </source>
</evidence>